<dbReference type="PANTHER" id="PTHR34987:SF4">
    <property type="entry name" value="ALPHA-L-RHAMNOSIDASE C-TERMINAL DOMAIN-CONTAINING PROTEIN"/>
    <property type="match status" value="1"/>
</dbReference>
<dbReference type="Pfam" id="PF22422">
    <property type="entry name" value="MGH1-like_GH"/>
    <property type="match status" value="1"/>
</dbReference>
<dbReference type="SUPFAM" id="SSF48208">
    <property type="entry name" value="Six-hairpin glycosidases"/>
    <property type="match status" value="1"/>
</dbReference>
<dbReference type="Proteomes" id="UP000031518">
    <property type="component" value="Unassembled WGS sequence"/>
</dbReference>
<dbReference type="Pfam" id="PF03633">
    <property type="entry name" value="Glyco_hydro_65C"/>
    <property type="match status" value="1"/>
</dbReference>
<dbReference type="InterPro" id="IPR008928">
    <property type="entry name" value="6-hairpin_glycosidase_sf"/>
</dbReference>
<dbReference type="GO" id="GO:0003824">
    <property type="term" value="F:catalytic activity"/>
    <property type="evidence" value="ECO:0007669"/>
    <property type="project" value="UniProtKB-ARBA"/>
</dbReference>
<evidence type="ECO:0000313" key="4">
    <source>
        <dbReference type="Proteomes" id="UP000031518"/>
    </source>
</evidence>
<proteinExistence type="predicted"/>
<dbReference type="Gene3D" id="1.50.10.10">
    <property type="match status" value="1"/>
</dbReference>
<keyword evidence="4" id="KW-1185">Reference proteome</keyword>
<sequence length="770" mass="86250">MNIRYSTAQHGVSYRAAAARGDETLRFCRPEARVQLEESRHGRFRLHPAYQKRSFELVGGLEVSETLFVPHTARVDPAVVYQSITLRNQAARRRAVRIYAYANLRGEAANDVVGRFDESLGALFAWNESVSDWVRVFGFSSPATAYMTTHDVSRAYDPVNVLPLTNDVSARGSIFGIVQVNLELAPGEEAELAVILAFSPAGEGAARETFAAARDFRRAFQETVEHYRAKLATSQLATPDPIITQGVQWAKANMLRVMGDYPVARAFTNEPGVSSNVVIRDLAWFVYGCDWLDQSASREMLRVAARMRYPTGKLAEFFNALDGRIEDYGLNINDDTPLFILAVGHHYQATGEADFLQETFPAVEAAARYILSQRDERGLVFCTAHGENVWGIASWRNVIPDYSINGAVTEINSLCYGALREAAQLARASGHDELGREFDQQAERLKAAINEHLLNPDNGIYYLNIDVDGNRHTDVTSDEVFPVMFKVAPEEVAFRIISRLNGSDFWTEAGLRTVSRQSPYYDPSKHVGLLGGVWPGVVFWYAFAAAKYHPEAMVRGLHDGYRAYLADPRKNNTVPGQFSEWFDGESLVNRGMRLSPWEPPRYLWAAIEGLAGVNIEGERLRIEPRLPPDWKWLVLRRLPYRGRTISFVAVREDGALHIYATDLLDSPHAVTACGEDVSERVGVWSDQASVAAFACDEELCLFIGNSAAQTLIVPFDLDDLIDGERVYKLRVYNSEYSGWVEGGENRGEDLRVLAVSIEPHGFFIVHFRQR</sequence>
<dbReference type="GO" id="GO:0005975">
    <property type="term" value="P:carbohydrate metabolic process"/>
    <property type="evidence" value="ECO:0007669"/>
    <property type="project" value="InterPro"/>
</dbReference>
<protein>
    <submittedName>
        <fullName evidence="3">Glycogen debranching enzyme</fullName>
    </submittedName>
</protein>
<dbReference type="AlphaFoldDB" id="A0A0B6WYK7"/>
<reference evidence="3 4" key="1">
    <citation type="submission" date="2013-12" db="EMBL/GenBank/DDBJ databases">
        <authorList>
            <person name="Stott M."/>
        </authorList>
    </citation>
    <scope>NUCLEOTIDE SEQUENCE [LARGE SCALE GENOMIC DNA]</scope>
    <source>
        <strain evidence="3 4">K22</strain>
    </source>
</reference>
<evidence type="ECO:0000259" key="2">
    <source>
        <dbReference type="Pfam" id="PF22422"/>
    </source>
</evidence>
<dbReference type="Gene3D" id="2.70.98.40">
    <property type="entry name" value="Glycoside hydrolase, family 65, N-terminal domain"/>
    <property type="match status" value="1"/>
</dbReference>
<feature type="domain" description="Mannosylglycerate hydrolase MGH1-like glycoside hydrolase" evidence="2">
    <location>
        <begin position="281"/>
        <end position="583"/>
    </location>
</feature>
<accession>A0A0B6WYK7</accession>
<feature type="domain" description="Glycoside hydrolase family 65 C-terminal" evidence="1">
    <location>
        <begin position="616"/>
        <end position="647"/>
    </location>
</feature>
<dbReference type="PANTHER" id="PTHR34987">
    <property type="entry name" value="C, PUTATIVE (AFU_ORTHOLOGUE AFUA_3G02880)-RELATED"/>
    <property type="match status" value="1"/>
</dbReference>
<dbReference type="Gene3D" id="2.60.420.10">
    <property type="entry name" value="Maltose phosphorylase, domain 3"/>
    <property type="match status" value="1"/>
</dbReference>
<dbReference type="InterPro" id="IPR005194">
    <property type="entry name" value="Glyco_hydro_65_C"/>
</dbReference>
<dbReference type="EMBL" id="CBXV010000004">
    <property type="protein sequence ID" value="CDM65384.1"/>
    <property type="molecule type" value="Genomic_DNA"/>
</dbReference>
<evidence type="ECO:0000259" key="1">
    <source>
        <dbReference type="Pfam" id="PF03633"/>
    </source>
</evidence>
<dbReference type="STRING" id="454194.PYK22_01383"/>
<organism evidence="3 4">
    <name type="scientific">Pyrinomonas methylaliphatogenes</name>
    <dbReference type="NCBI Taxonomy" id="454194"/>
    <lineage>
        <taxon>Bacteria</taxon>
        <taxon>Pseudomonadati</taxon>
        <taxon>Acidobacteriota</taxon>
        <taxon>Blastocatellia</taxon>
        <taxon>Blastocatellales</taxon>
        <taxon>Pyrinomonadaceae</taxon>
        <taxon>Pyrinomonas</taxon>
    </lineage>
</organism>
<dbReference type="RefSeq" id="WP_041975376.1">
    <property type="nucleotide sequence ID" value="NZ_CBXV010000004.1"/>
</dbReference>
<dbReference type="InterPro" id="IPR037018">
    <property type="entry name" value="GH65_N"/>
</dbReference>
<name>A0A0B6WYK7_9BACT</name>
<gene>
    <name evidence="3" type="ORF">PYK22_01383</name>
</gene>
<dbReference type="InterPro" id="IPR012341">
    <property type="entry name" value="6hp_glycosidase-like_sf"/>
</dbReference>
<reference evidence="3 4" key="2">
    <citation type="submission" date="2015-01" db="EMBL/GenBank/DDBJ databases">
        <title>Complete genome sequence of Pyrinomonas methylaliphatogenes type strain K22T.</title>
        <authorList>
            <person name="Lee K.C.Y."/>
            <person name="Power J.F."/>
            <person name="Dunfield P.F."/>
            <person name="Morgan X.C."/>
            <person name="Huttenhower C."/>
            <person name="Stott M.B."/>
        </authorList>
    </citation>
    <scope>NUCLEOTIDE SEQUENCE [LARGE SCALE GENOMIC DNA]</scope>
    <source>
        <strain evidence="3 4">K22</strain>
    </source>
</reference>
<dbReference type="InterPro" id="IPR054491">
    <property type="entry name" value="MGH1-like_GH"/>
</dbReference>
<dbReference type="OrthoDB" id="9759959at2"/>
<evidence type="ECO:0000313" key="3">
    <source>
        <dbReference type="EMBL" id="CDM65384.1"/>
    </source>
</evidence>